<dbReference type="InterPro" id="IPR011701">
    <property type="entry name" value="MFS"/>
</dbReference>
<feature type="non-terminal residue" evidence="5">
    <location>
        <position position="1"/>
    </location>
</feature>
<dbReference type="PANTHER" id="PTHR43702:SF3">
    <property type="entry name" value="PROTEIN TSGA"/>
    <property type="match status" value="1"/>
</dbReference>
<evidence type="ECO:0000259" key="4">
    <source>
        <dbReference type="PROSITE" id="PS50850"/>
    </source>
</evidence>
<dbReference type="OrthoDB" id="546893at2759"/>
<dbReference type="PROSITE" id="PS50850">
    <property type="entry name" value="MFS"/>
    <property type="match status" value="1"/>
</dbReference>
<evidence type="ECO:0000313" key="6">
    <source>
        <dbReference type="Proteomes" id="UP000054144"/>
    </source>
</evidence>
<name>A0A0D7A6S0_9AGAR</name>
<proteinExistence type="predicted"/>
<keyword evidence="3" id="KW-0472">Membrane</keyword>
<keyword evidence="2" id="KW-1003">Cell membrane</keyword>
<comment type="subcellular location">
    <subcellularLocation>
        <location evidence="1">Cell inner membrane</location>
        <topology evidence="1">Multi-pass membrane protein</topology>
    </subcellularLocation>
</comment>
<dbReference type="Pfam" id="PF07690">
    <property type="entry name" value="MFS_1"/>
    <property type="match status" value="1"/>
</dbReference>
<evidence type="ECO:0000313" key="5">
    <source>
        <dbReference type="EMBL" id="KIY46074.1"/>
    </source>
</evidence>
<sequence>TNAAELTVRQTLFPLFLVTILYFLWGFAYGLLDTLNKHFQNTLHITRARSSGLQGAYFGAYPLASLGYGNWVLRHYGFRAVFIMGLILYGIGAFLMWPAALKERRVHLTTPRDKVFGGFCAATFVIGSGLGCLETAANPYMAITGPPQYAEIRVNVAQAVQAIGTVVGPVLGSYVFF</sequence>
<feature type="transmembrane region" description="Helical" evidence="3">
    <location>
        <begin position="77"/>
        <end position="97"/>
    </location>
</feature>
<dbReference type="GO" id="GO:0022857">
    <property type="term" value="F:transmembrane transporter activity"/>
    <property type="evidence" value="ECO:0007669"/>
    <property type="project" value="InterPro"/>
</dbReference>
<dbReference type="InterPro" id="IPR050375">
    <property type="entry name" value="MFS_TsgA-like"/>
</dbReference>
<evidence type="ECO:0000256" key="3">
    <source>
        <dbReference type="SAM" id="Phobius"/>
    </source>
</evidence>
<protein>
    <recommendedName>
        <fullName evidence="4">Major facilitator superfamily (MFS) profile domain-containing protein</fullName>
    </recommendedName>
</protein>
<dbReference type="InterPro" id="IPR020846">
    <property type="entry name" value="MFS_dom"/>
</dbReference>
<keyword evidence="3" id="KW-0812">Transmembrane</keyword>
<feature type="transmembrane region" description="Helical" evidence="3">
    <location>
        <begin position="53"/>
        <end position="71"/>
    </location>
</feature>
<reference evidence="5 6" key="1">
    <citation type="journal article" date="2015" name="Fungal Genet. Biol.">
        <title>Evolution of novel wood decay mechanisms in Agaricales revealed by the genome sequences of Fistulina hepatica and Cylindrobasidium torrendii.</title>
        <authorList>
            <person name="Floudas D."/>
            <person name="Held B.W."/>
            <person name="Riley R."/>
            <person name="Nagy L.G."/>
            <person name="Koehler G."/>
            <person name="Ransdell A.S."/>
            <person name="Younus H."/>
            <person name="Chow J."/>
            <person name="Chiniquy J."/>
            <person name="Lipzen A."/>
            <person name="Tritt A."/>
            <person name="Sun H."/>
            <person name="Haridas S."/>
            <person name="LaButti K."/>
            <person name="Ohm R.A."/>
            <person name="Kues U."/>
            <person name="Blanchette R.A."/>
            <person name="Grigoriev I.V."/>
            <person name="Minto R.E."/>
            <person name="Hibbett D.S."/>
        </authorList>
    </citation>
    <scope>NUCLEOTIDE SEQUENCE [LARGE SCALE GENOMIC DNA]</scope>
    <source>
        <strain evidence="5 6">ATCC 64428</strain>
    </source>
</reference>
<dbReference type="InterPro" id="IPR036259">
    <property type="entry name" value="MFS_trans_sf"/>
</dbReference>
<keyword evidence="6" id="KW-1185">Reference proteome</keyword>
<evidence type="ECO:0000256" key="2">
    <source>
        <dbReference type="ARBA" id="ARBA00022475"/>
    </source>
</evidence>
<gene>
    <name evidence="5" type="ORF">FISHEDRAFT_16538</name>
</gene>
<feature type="non-terminal residue" evidence="5">
    <location>
        <position position="177"/>
    </location>
</feature>
<dbReference type="Gene3D" id="1.20.1250.20">
    <property type="entry name" value="MFS general substrate transporter like domains"/>
    <property type="match status" value="1"/>
</dbReference>
<feature type="transmembrane region" description="Helical" evidence="3">
    <location>
        <begin position="12"/>
        <end position="32"/>
    </location>
</feature>
<organism evidence="5 6">
    <name type="scientific">Fistulina hepatica ATCC 64428</name>
    <dbReference type="NCBI Taxonomy" id="1128425"/>
    <lineage>
        <taxon>Eukaryota</taxon>
        <taxon>Fungi</taxon>
        <taxon>Dikarya</taxon>
        <taxon>Basidiomycota</taxon>
        <taxon>Agaricomycotina</taxon>
        <taxon>Agaricomycetes</taxon>
        <taxon>Agaricomycetidae</taxon>
        <taxon>Agaricales</taxon>
        <taxon>Fistulinaceae</taxon>
        <taxon>Fistulina</taxon>
    </lineage>
</organism>
<dbReference type="SUPFAM" id="SSF103473">
    <property type="entry name" value="MFS general substrate transporter"/>
    <property type="match status" value="1"/>
</dbReference>
<dbReference type="GO" id="GO:0005886">
    <property type="term" value="C:plasma membrane"/>
    <property type="evidence" value="ECO:0007669"/>
    <property type="project" value="UniProtKB-SubCell"/>
</dbReference>
<evidence type="ECO:0000256" key="1">
    <source>
        <dbReference type="ARBA" id="ARBA00004429"/>
    </source>
</evidence>
<feature type="domain" description="Major facilitator superfamily (MFS) profile" evidence="4">
    <location>
        <begin position="14"/>
        <end position="177"/>
    </location>
</feature>
<dbReference type="EMBL" id="KN882043">
    <property type="protein sequence ID" value="KIY46074.1"/>
    <property type="molecule type" value="Genomic_DNA"/>
</dbReference>
<dbReference type="PANTHER" id="PTHR43702">
    <property type="entry name" value="L-FUCOSE-PROTON SYMPORTER"/>
    <property type="match status" value="1"/>
</dbReference>
<dbReference type="AlphaFoldDB" id="A0A0D7A6S0"/>
<keyword evidence="3" id="KW-1133">Transmembrane helix</keyword>
<dbReference type="Proteomes" id="UP000054144">
    <property type="component" value="Unassembled WGS sequence"/>
</dbReference>
<accession>A0A0D7A6S0</accession>